<dbReference type="SUPFAM" id="SSF51338">
    <property type="entry name" value="Composite domain of metallo-dependent hydrolases"/>
    <property type="match status" value="1"/>
</dbReference>
<comment type="caution">
    <text evidence="1">The sequence shown here is derived from an EMBL/GenBank/DDBJ whole genome shotgun (WGS) entry which is preliminary data.</text>
</comment>
<organism evidence="1 2">
    <name type="scientific">Myriangium duriaei CBS 260.36</name>
    <dbReference type="NCBI Taxonomy" id="1168546"/>
    <lineage>
        <taxon>Eukaryota</taxon>
        <taxon>Fungi</taxon>
        <taxon>Dikarya</taxon>
        <taxon>Ascomycota</taxon>
        <taxon>Pezizomycotina</taxon>
        <taxon>Dothideomycetes</taxon>
        <taxon>Dothideomycetidae</taxon>
        <taxon>Myriangiales</taxon>
        <taxon>Myriangiaceae</taxon>
        <taxon>Myriangium</taxon>
    </lineage>
</organism>
<gene>
    <name evidence="1" type="ORF">K461DRAFT_266738</name>
</gene>
<keyword evidence="2" id="KW-1185">Reference proteome</keyword>
<reference evidence="1" key="1">
    <citation type="journal article" date="2020" name="Stud. Mycol.">
        <title>101 Dothideomycetes genomes: a test case for predicting lifestyles and emergence of pathogens.</title>
        <authorList>
            <person name="Haridas S."/>
            <person name="Albert R."/>
            <person name="Binder M."/>
            <person name="Bloem J."/>
            <person name="Labutti K."/>
            <person name="Salamov A."/>
            <person name="Andreopoulos B."/>
            <person name="Baker S."/>
            <person name="Barry K."/>
            <person name="Bills G."/>
            <person name="Bluhm B."/>
            <person name="Cannon C."/>
            <person name="Castanera R."/>
            <person name="Culley D."/>
            <person name="Daum C."/>
            <person name="Ezra D."/>
            <person name="Gonzalez J."/>
            <person name="Henrissat B."/>
            <person name="Kuo A."/>
            <person name="Liang C."/>
            <person name="Lipzen A."/>
            <person name="Lutzoni F."/>
            <person name="Magnuson J."/>
            <person name="Mondo S."/>
            <person name="Nolan M."/>
            <person name="Ohm R."/>
            <person name="Pangilinan J."/>
            <person name="Park H.-J."/>
            <person name="Ramirez L."/>
            <person name="Alfaro M."/>
            <person name="Sun H."/>
            <person name="Tritt A."/>
            <person name="Yoshinaga Y."/>
            <person name="Zwiers L.-H."/>
            <person name="Turgeon B."/>
            <person name="Goodwin S."/>
            <person name="Spatafora J."/>
            <person name="Crous P."/>
            <person name="Grigoriev I."/>
        </authorList>
    </citation>
    <scope>NUCLEOTIDE SEQUENCE</scope>
    <source>
        <strain evidence="1">CBS 260.36</strain>
    </source>
</reference>
<protein>
    <submittedName>
        <fullName evidence="1">Uncharacterized protein</fullName>
    </submittedName>
</protein>
<dbReference type="AlphaFoldDB" id="A0A9P4J4V8"/>
<sequence>MPTVYYGITVRCYPLRRVLFDLSGNIDECVEVSSTRGHYTQTSLCSLCAQPARSIEAKVTKNAVIDLSGGVVVFVDDDSENGQKYPNTISIDLQDNFVCPELPSGHQHLSAVGSEVDLEAMKDMSGSFPLLCPTLYLPSNVGRRFYDDL</sequence>
<proteinExistence type="predicted"/>
<dbReference type="InterPro" id="IPR011059">
    <property type="entry name" value="Metal-dep_hydrolase_composite"/>
</dbReference>
<accession>A0A9P4J4V8</accession>
<evidence type="ECO:0000313" key="1">
    <source>
        <dbReference type="EMBL" id="KAF2155468.1"/>
    </source>
</evidence>
<evidence type="ECO:0000313" key="2">
    <source>
        <dbReference type="Proteomes" id="UP000799439"/>
    </source>
</evidence>
<name>A0A9P4J4V8_9PEZI</name>
<dbReference type="Proteomes" id="UP000799439">
    <property type="component" value="Unassembled WGS sequence"/>
</dbReference>
<dbReference type="EMBL" id="ML996083">
    <property type="protein sequence ID" value="KAF2155468.1"/>
    <property type="molecule type" value="Genomic_DNA"/>
</dbReference>
<dbReference type="GO" id="GO:0016810">
    <property type="term" value="F:hydrolase activity, acting on carbon-nitrogen (but not peptide) bonds"/>
    <property type="evidence" value="ECO:0007669"/>
    <property type="project" value="InterPro"/>
</dbReference>